<proteinExistence type="predicted"/>
<feature type="signal peptide" evidence="1">
    <location>
        <begin position="1"/>
        <end position="23"/>
    </location>
</feature>
<feature type="chain" id="PRO_5039210655" description="DUF5722 domain-containing protein" evidence="1">
    <location>
        <begin position="24"/>
        <end position="1320"/>
    </location>
</feature>
<organism evidence="3 4">
    <name type="scientific">Cohnella phaseoli</name>
    <dbReference type="NCBI Taxonomy" id="456490"/>
    <lineage>
        <taxon>Bacteria</taxon>
        <taxon>Bacillati</taxon>
        <taxon>Bacillota</taxon>
        <taxon>Bacilli</taxon>
        <taxon>Bacillales</taxon>
        <taxon>Paenibacillaceae</taxon>
        <taxon>Cohnella</taxon>
    </lineage>
</organism>
<gene>
    <name evidence="3" type="ORF">DFP98_111160</name>
</gene>
<evidence type="ECO:0000313" key="3">
    <source>
        <dbReference type="EMBL" id="RED76776.1"/>
    </source>
</evidence>
<keyword evidence="1" id="KW-0732">Signal</keyword>
<comment type="caution">
    <text evidence="3">The sequence shown here is derived from an EMBL/GenBank/DDBJ whole genome shotgun (WGS) entry which is preliminary data.</text>
</comment>
<name>A0A3D9JTK3_9BACL</name>
<dbReference type="InterPro" id="IPR017853">
    <property type="entry name" value="GH"/>
</dbReference>
<dbReference type="OrthoDB" id="175224at2"/>
<reference evidence="3 4" key="1">
    <citation type="submission" date="2018-07" db="EMBL/GenBank/DDBJ databases">
        <title>Genomic Encyclopedia of Type Strains, Phase III (KMG-III): the genomes of soil and plant-associated and newly described type strains.</title>
        <authorList>
            <person name="Whitman W."/>
        </authorList>
    </citation>
    <scope>NUCLEOTIDE SEQUENCE [LARGE SCALE GENOMIC DNA]</scope>
    <source>
        <strain evidence="3 4">CECT 7287</strain>
    </source>
</reference>
<protein>
    <recommendedName>
        <fullName evidence="2">DUF5722 domain-containing protein</fullName>
    </recommendedName>
</protein>
<dbReference type="Gene3D" id="2.60.120.260">
    <property type="entry name" value="Galactose-binding domain-like"/>
    <property type="match status" value="2"/>
</dbReference>
<dbReference type="Gene3D" id="3.20.20.80">
    <property type="entry name" value="Glycosidases"/>
    <property type="match status" value="1"/>
</dbReference>
<dbReference type="SUPFAM" id="SSF51445">
    <property type="entry name" value="(Trans)glycosidases"/>
    <property type="match status" value="1"/>
</dbReference>
<dbReference type="Pfam" id="PF18989">
    <property type="entry name" value="DUF5722"/>
    <property type="match status" value="1"/>
</dbReference>
<dbReference type="EMBL" id="QRDZ01000011">
    <property type="protein sequence ID" value="RED76776.1"/>
    <property type="molecule type" value="Genomic_DNA"/>
</dbReference>
<evidence type="ECO:0000313" key="4">
    <source>
        <dbReference type="Proteomes" id="UP000256977"/>
    </source>
</evidence>
<keyword evidence="4" id="KW-1185">Reference proteome</keyword>
<dbReference type="InterPro" id="IPR043780">
    <property type="entry name" value="DUF5722"/>
</dbReference>
<evidence type="ECO:0000256" key="1">
    <source>
        <dbReference type="SAM" id="SignalP"/>
    </source>
</evidence>
<sequence length="1320" mass="145350">MSRMRTVSAVLAMLMLLQLFLAAAVSAGKHDPELRQSDWVSTGKDVYPAAVLDDFNTEESVQAWKAGSNTDSVHYVTSLLNGPNQPFEGGGALEQVPELVKVYEWRSIYRDYEQPLDLSGYRYLALAANSWGWQATADYALKITLFNSDDSFESVAMIRPDSWKPIFINLEDWAGRSNITKMEISFMQNFDLEGIAPGAPGYDYWNGRFQIDYITATNARDLSFDIEGETEGFTASGGSLQATGGQLAYTLGGAAGTLQSPELTIDAAKRNGLSVTMTNGTGADQLTVQWKTAGTDWDDTRAKTFDIPASGTFTRDFNFSDREDWNGVVTAFRFLIPSDSGSLSIDQIAPKSMPILEKPFDGTAQARIEQSGTIAVEGTVKPEFVADHPGARLYLFELATYEEAQTALASHAPLADADLAESFRFETGLTDGTRSRLYSKFAVAARADGGEYTLVAAPQYVANAETLAANREPFPQAASIKGLQVQMTGDAQELSISHAALNVAYNELMYKNGNHPNNTIPFEVEGQTYFFRKDRIEQMDRQVKSLSDNGIIVSLILIMYDTKDAQSANEYLLHPDSEPGGIVYALNTSNAIGVEYVKAATQFLAERYSKPDQQFGRAVNYIVGNEVGQNKVWNNMGPKKLEDYIREYAQTLRLVDTIVKSAYANSRTYISLDHFWNENLSAESLWKYDNKAIVDRLTQLTRAEGDFGWNVAFHPYPENLFNPRFWNDATATDSFDTQRITFKNLDVLVDYMKQPDYTYDGEMRRIILSEQGFHSLTNSEEDQKVQAAAYAYAYYKIKFLEGIDAFILHRHVDHGEEGGLNLGLWTHTPTSVVTPDQHKAIYDVFKYIDTERSLEVTDFAKAIIGIPSWQQAIPGFDPAQLADRRLPEVNGLEFVASADQAGSDGGFEAGTDGFAASDEVSSIRSEQGAAFRGSSYLAATVNSAYRLNWAGVQKKLAQPIDAKKTPYFTAAVQLPGADPNQAYYARFIVYSGSERVEGTAKLDLSKGWNHLALPLKGWDGLRSIDGVKIWVRSAGGAPWQGEIRIDEAKFVKKIKEEKKYPNVEVDAKLVSQALEVGADISVTVTNFGSDKLNKKLKLETTPGLKLSKKDIQPGGIRTDESRSFTVKVTQYTPMNGVEPVLKIKLEDRTYVFSLKGKAPVTPEDGVLYNFEDGVQGWSAGTNVASVAAVQSFPNGPGTPSEGQQALSARAAIAAASAWKTVKATPERPFDLSGASVFSYDIDSYGGVPGATYETRVTLRSGEDSFSYTSAMSADRWNRISADLSAWAGRSSITDIEISFRAVGSDMAWNPEFQLDRIGAE</sequence>
<dbReference type="Proteomes" id="UP000256977">
    <property type="component" value="Unassembled WGS sequence"/>
</dbReference>
<feature type="domain" description="DUF5722" evidence="2">
    <location>
        <begin position="474"/>
        <end position="871"/>
    </location>
</feature>
<dbReference type="RefSeq" id="WP_116061571.1">
    <property type="nucleotide sequence ID" value="NZ_QRDZ01000011.1"/>
</dbReference>
<accession>A0A3D9JTK3</accession>
<evidence type="ECO:0000259" key="2">
    <source>
        <dbReference type="Pfam" id="PF18989"/>
    </source>
</evidence>